<organism evidence="2 3">
    <name type="scientific">Pelagovum pacificum</name>
    <dbReference type="NCBI Taxonomy" id="2588711"/>
    <lineage>
        <taxon>Bacteria</taxon>
        <taxon>Pseudomonadati</taxon>
        <taxon>Pseudomonadota</taxon>
        <taxon>Alphaproteobacteria</taxon>
        <taxon>Rhodobacterales</taxon>
        <taxon>Paracoccaceae</taxon>
        <taxon>Pelagovum</taxon>
    </lineage>
</organism>
<protein>
    <submittedName>
        <fullName evidence="2">Sugar phosphate isomerase/epimerase</fullName>
    </submittedName>
</protein>
<dbReference type="PANTHER" id="PTHR12110:SF53">
    <property type="entry name" value="BLR5974 PROTEIN"/>
    <property type="match status" value="1"/>
</dbReference>
<comment type="caution">
    <text evidence="2">The sequence shown here is derived from an EMBL/GenBank/DDBJ whole genome shotgun (WGS) entry which is preliminary data.</text>
</comment>
<feature type="domain" description="Xylose isomerase-like TIM barrel" evidence="1">
    <location>
        <begin position="25"/>
        <end position="271"/>
    </location>
</feature>
<dbReference type="AlphaFoldDB" id="A0A5C5GG17"/>
<evidence type="ECO:0000313" key="3">
    <source>
        <dbReference type="Proteomes" id="UP000314011"/>
    </source>
</evidence>
<dbReference type="InterPro" id="IPR050312">
    <property type="entry name" value="IolE/XylAMocC-like"/>
</dbReference>
<keyword evidence="2" id="KW-0413">Isomerase</keyword>
<sequence>MKIGVSSYSFHPLLKKGEMQIEEVFDWVAQKGGEHVELATFTIGPGMQDMMSYRLADDPEVLNRLTTASANSGVLLSGLCISASFLGSAEERQAQIDRAKSYVELCAHLGVGFLRFDVVPWPLRLENYAQFEREFPSIVAVCREIAEHGETHGVMTSIEDHGFFMNGSERVRRLIHAVDHPFFRMTLDVGNFLCVDEDALIGTQACLPHAAFVHLKDFHIRKHAPGEGWLETYHGRHILGSIFGHGDMDTHKVIELMLRSGYDGFVSLEFEGLESSLVGCEMGLANIRRMVDEVSEEIARG</sequence>
<accession>A0A5C5GG17</accession>
<dbReference type="Gene3D" id="3.20.20.150">
    <property type="entry name" value="Divalent-metal-dependent TIM barrel enzymes"/>
    <property type="match status" value="1"/>
</dbReference>
<dbReference type="Proteomes" id="UP000314011">
    <property type="component" value="Unassembled WGS sequence"/>
</dbReference>
<proteinExistence type="predicted"/>
<dbReference type="GO" id="GO:0016853">
    <property type="term" value="F:isomerase activity"/>
    <property type="evidence" value="ECO:0007669"/>
    <property type="project" value="UniProtKB-KW"/>
</dbReference>
<dbReference type="EMBL" id="VFFF01000001">
    <property type="protein sequence ID" value="TNY33685.1"/>
    <property type="molecule type" value="Genomic_DNA"/>
</dbReference>
<evidence type="ECO:0000313" key="2">
    <source>
        <dbReference type="EMBL" id="TNY33685.1"/>
    </source>
</evidence>
<reference evidence="2 3" key="1">
    <citation type="submission" date="2019-06" db="EMBL/GenBank/DDBJ databases">
        <title>Genome of new Rhodobacteraceae sp. SM1903.</title>
        <authorList>
            <person name="Ren X."/>
        </authorList>
    </citation>
    <scope>NUCLEOTIDE SEQUENCE [LARGE SCALE GENOMIC DNA]</scope>
    <source>
        <strain evidence="2 3">SM1903</strain>
    </source>
</reference>
<name>A0A5C5GG17_9RHOB</name>
<evidence type="ECO:0000259" key="1">
    <source>
        <dbReference type="Pfam" id="PF01261"/>
    </source>
</evidence>
<dbReference type="OrthoDB" id="256906at2"/>
<gene>
    <name evidence="2" type="ORF">FHY64_10560</name>
</gene>
<dbReference type="InterPro" id="IPR036237">
    <property type="entry name" value="Xyl_isomerase-like_sf"/>
</dbReference>
<dbReference type="SUPFAM" id="SSF51658">
    <property type="entry name" value="Xylose isomerase-like"/>
    <property type="match status" value="1"/>
</dbReference>
<dbReference type="Pfam" id="PF01261">
    <property type="entry name" value="AP_endonuc_2"/>
    <property type="match status" value="1"/>
</dbReference>
<dbReference type="InterPro" id="IPR013022">
    <property type="entry name" value="Xyl_isomerase-like_TIM-brl"/>
</dbReference>
<keyword evidence="3" id="KW-1185">Reference proteome</keyword>
<dbReference type="PANTHER" id="PTHR12110">
    <property type="entry name" value="HYDROXYPYRUVATE ISOMERASE"/>
    <property type="match status" value="1"/>
</dbReference>